<organism evidence="9 10">
    <name type="scientific">Silurus asotus</name>
    <name type="common">Amur catfish</name>
    <name type="synonym">Parasilurus asotus</name>
    <dbReference type="NCBI Taxonomy" id="30991"/>
    <lineage>
        <taxon>Eukaryota</taxon>
        <taxon>Metazoa</taxon>
        <taxon>Chordata</taxon>
        <taxon>Craniata</taxon>
        <taxon>Vertebrata</taxon>
        <taxon>Euteleostomi</taxon>
        <taxon>Actinopterygii</taxon>
        <taxon>Neopterygii</taxon>
        <taxon>Teleostei</taxon>
        <taxon>Ostariophysi</taxon>
        <taxon>Siluriformes</taxon>
        <taxon>Siluridae</taxon>
        <taxon>Silurus</taxon>
    </lineage>
</organism>
<evidence type="ECO:0000313" key="9">
    <source>
        <dbReference type="EMBL" id="KAI5629624.1"/>
    </source>
</evidence>
<name>A0AAD5FVJ8_SILAS</name>
<accession>A0AAD5FVJ8</accession>
<comment type="similarity">
    <text evidence="2 8">Belongs to the glycosyltransferase 92 family.</text>
</comment>
<reference evidence="9" key="1">
    <citation type="submission" date="2018-07" db="EMBL/GenBank/DDBJ databases">
        <title>Comparative genomics of catfishes provides insights into carnivory and benthic adaptation.</title>
        <authorList>
            <person name="Zhang Y."/>
            <person name="Wang D."/>
            <person name="Peng Z."/>
            <person name="Zheng S."/>
            <person name="Shao F."/>
            <person name="Tao W."/>
        </authorList>
    </citation>
    <scope>NUCLEOTIDE SEQUENCE</scope>
    <source>
        <strain evidence="9">Chongqing</strain>
    </source>
</reference>
<comment type="caution">
    <text evidence="9">The sequence shown here is derived from an EMBL/GenBank/DDBJ whole genome shotgun (WGS) entry which is preliminary data.</text>
</comment>
<dbReference type="GO" id="GO:0016757">
    <property type="term" value="F:glycosyltransferase activity"/>
    <property type="evidence" value="ECO:0007669"/>
    <property type="project" value="UniProtKB-UniRule"/>
</dbReference>
<evidence type="ECO:0000256" key="3">
    <source>
        <dbReference type="ARBA" id="ARBA00022676"/>
    </source>
</evidence>
<gene>
    <name evidence="9" type="ORF">C0J50_2279</name>
</gene>
<evidence type="ECO:0000256" key="2">
    <source>
        <dbReference type="ARBA" id="ARBA00007647"/>
    </source>
</evidence>
<keyword evidence="3 8" id="KW-0328">Glycosyltransferase</keyword>
<dbReference type="EC" id="2.4.1.-" evidence="8"/>
<dbReference type="AlphaFoldDB" id="A0AAD5FVJ8"/>
<keyword evidence="7 8" id="KW-0472">Membrane</keyword>
<dbReference type="GO" id="GO:0005737">
    <property type="term" value="C:cytoplasm"/>
    <property type="evidence" value="ECO:0007669"/>
    <property type="project" value="TreeGrafter"/>
</dbReference>
<keyword evidence="6 8" id="KW-1133">Transmembrane helix</keyword>
<comment type="subcellular location">
    <subcellularLocation>
        <location evidence="1">Membrane</location>
        <topology evidence="1">Single-pass membrane protein</topology>
    </subcellularLocation>
</comment>
<dbReference type="PANTHER" id="PTHR21461:SF52">
    <property type="entry name" value="GLYCOSYLTRANSFERASE FAMILY 92 PROTEIN"/>
    <property type="match status" value="1"/>
</dbReference>
<evidence type="ECO:0000256" key="7">
    <source>
        <dbReference type="ARBA" id="ARBA00023136"/>
    </source>
</evidence>
<feature type="non-terminal residue" evidence="9">
    <location>
        <position position="1"/>
    </location>
</feature>
<sequence>LKSFTAFLTILFFNIIVLFIIYFGLKYWDKTGTYNHHLKNGTLMSCDMPVQNDAIIEVKHLKAYMVGSYIEHRQRQKLIRTIAIVSRREKNMYHCLLCCGGQNKSIPATCDIHTDHFDFEYGTADITCKIPDMCTNSTHVAITSRSPKEDESSQDLHIFQPVRNQQKQKIFPYEFTVCISTMFDYWNVLMLVQAMEMFKILGVQKVAIYKTNCNNDTQKVLNYYVSQNFVEIIPWTIGSYINVSRSWKKSVSKGDLEYFGQIAALNDCVYRYMYQSHYVALQDLDEIILPINLKNWTELLPELESKYNHIGGFEFENNFFPLSIRDTSSKYSPDSWKKVVGVNILEHVIRISNDPNKANNFKVIINPRLVYKATVHGLLEQIKGTVRVDPKIARMYHFRDIPEEILKERLQIQDAHLRDYMDSLIPAVSTVLQ</sequence>
<evidence type="ECO:0000256" key="8">
    <source>
        <dbReference type="RuleBase" id="RU366017"/>
    </source>
</evidence>
<evidence type="ECO:0000256" key="5">
    <source>
        <dbReference type="ARBA" id="ARBA00022692"/>
    </source>
</evidence>
<dbReference type="Proteomes" id="UP001205998">
    <property type="component" value="Unassembled WGS sequence"/>
</dbReference>
<feature type="transmembrane region" description="Helical" evidence="8">
    <location>
        <begin position="6"/>
        <end position="25"/>
    </location>
</feature>
<proteinExistence type="inferred from homology"/>
<dbReference type="PANTHER" id="PTHR21461">
    <property type="entry name" value="GLYCOSYLTRANSFERASE FAMILY 92 PROTEIN"/>
    <property type="match status" value="1"/>
</dbReference>
<evidence type="ECO:0000313" key="10">
    <source>
        <dbReference type="Proteomes" id="UP001205998"/>
    </source>
</evidence>
<evidence type="ECO:0000256" key="6">
    <source>
        <dbReference type="ARBA" id="ARBA00022989"/>
    </source>
</evidence>
<dbReference type="Pfam" id="PF01697">
    <property type="entry name" value="Glyco_transf_92"/>
    <property type="match status" value="1"/>
</dbReference>
<dbReference type="GO" id="GO:0016020">
    <property type="term" value="C:membrane"/>
    <property type="evidence" value="ECO:0007669"/>
    <property type="project" value="UniProtKB-SubCell"/>
</dbReference>
<evidence type="ECO:0000256" key="1">
    <source>
        <dbReference type="ARBA" id="ARBA00004167"/>
    </source>
</evidence>
<keyword evidence="10" id="KW-1185">Reference proteome</keyword>
<protein>
    <recommendedName>
        <fullName evidence="8">Glycosyltransferase family 92 protein</fullName>
        <ecNumber evidence="8">2.4.1.-</ecNumber>
    </recommendedName>
</protein>
<feature type="non-terminal residue" evidence="9">
    <location>
        <position position="433"/>
    </location>
</feature>
<dbReference type="EMBL" id="MU534289">
    <property type="protein sequence ID" value="KAI5629624.1"/>
    <property type="molecule type" value="Genomic_DNA"/>
</dbReference>
<keyword evidence="5 8" id="KW-0812">Transmembrane</keyword>
<evidence type="ECO:0000256" key="4">
    <source>
        <dbReference type="ARBA" id="ARBA00022679"/>
    </source>
</evidence>
<keyword evidence="4 8" id="KW-0808">Transferase</keyword>
<dbReference type="InterPro" id="IPR008166">
    <property type="entry name" value="Glyco_transf_92"/>
</dbReference>